<feature type="coiled-coil region" evidence="1">
    <location>
        <begin position="214"/>
        <end position="241"/>
    </location>
</feature>
<protein>
    <submittedName>
        <fullName evidence="2">Uncharacterized protein</fullName>
    </submittedName>
</protein>
<name>A0A9X4B1W5_9CLOT</name>
<accession>A0A9X4B1W5</accession>
<proteinExistence type="predicted"/>
<dbReference type="AlphaFoldDB" id="A0A9X4B1W5"/>
<sequence length="310" mass="35942">MRSFNEEFLKLEEERTTLKKLKSKISTLDVEINRTNESLEVLKKILAKEKKDVDNLESFSLSYVYYKIKGSIDEKLSKEKLEFLEAQARYLEKEDYLNRLTSNKKQMLKDINDIGNIDLKYDDLLNNSAEYIIKFNNGKSEKVLLILNKLKNTSLELKEIQEALFEGDKLIPYIDKAISNLNSAQNWGIYDMMGGDFIATMAKRSKMDDASKSINSIKVMLNRYNAELKDLSDEINVNLNLDSMSGIFDYLFDNFFTDYFVQGKINSALDSTKNLKAKVNNIQSSLTNKAQNYKKEIENLKKELENELKK</sequence>
<evidence type="ECO:0000313" key="3">
    <source>
        <dbReference type="Proteomes" id="UP001141183"/>
    </source>
</evidence>
<gene>
    <name evidence="2" type="ORF">NE398_13495</name>
</gene>
<comment type="caution">
    <text evidence="2">The sequence shown here is derived from an EMBL/GenBank/DDBJ whole genome shotgun (WGS) entry which is preliminary data.</text>
</comment>
<dbReference type="Proteomes" id="UP001141183">
    <property type="component" value="Unassembled WGS sequence"/>
</dbReference>
<keyword evidence="1" id="KW-0175">Coiled coil</keyword>
<evidence type="ECO:0000256" key="1">
    <source>
        <dbReference type="SAM" id="Coils"/>
    </source>
</evidence>
<evidence type="ECO:0000313" key="2">
    <source>
        <dbReference type="EMBL" id="MDC4241177.1"/>
    </source>
</evidence>
<keyword evidence="3" id="KW-1185">Reference proteome</keyword>
<feature type="coiled-coil region" evidence="1">
    <location>
        <begin position="283"/>
        <end position="310"/>
    </location>
</feature>
<dbReference type="RefSeq" id="WP_272470493.1">
    <property type="nucleotide sequence ID" value="NZ_JAMRYU010000013.1"/>
</dbReference>
<organism evidence="2 3">
    <name type="scientific">Clostridium tertium</name>
    <dbReference type="NCBI Taxonomy" id="1559"/>
    <lineage>
        <taxon>Bacteria</taxon>
        <taxon>Bacillati</taxon>
        <taxon>Bacillota</taxon>
        <taxon>Clostridia</taxon>
        <taxon>Eubacteriales</taxon>
        <taxon>Clostridiaceae</taxon>
        <taxon>Clostridium</taxon>
    </lineage>
</organism>
<feature type="coiled-coil region" evidence="1">
    <location>
        <begin position="1"/>
        <end position="94"/>
    </location>
</feature>
<dbReference type="EMBL" id="JAMRYU010000013">
    <property type="protein sequence ID" value="MDC4241177.1"/>
    <property type="molecule type" value="Genomic_DNA"/>
</dbReference>
<reference evidence="2" key="1">
    <citation type="submission" date="2022-05" db="EMBL/GenBank/DDBJ databases">
        <title>Draft genome sequence of Clostridium tertium strain CP3 isolated from Peru.</title>
        <authorList>
            <person name="Hurtado R."/>
            <person name="Lima L."/>
            <person name="Sousa T."/>
            <person name="Jaiswal A.K."/>
            <person name="Tiwari S."/>
            <person name="Maturrano L."/>
            <person name="Brenig B."/>
            <person name="Azevedo V."/>
        </authorList>
    </citation>
    <scope>NUCLEOTIDE SEQUENCE</scope>
    <source>
        <strain evidence="2">CP3</strain>
    </source>
</reference>